<dbReference type="GO" id="GO:0016979">
    <property type="term" value="F:lipoate-protein ligase activity"/>
    <property type="evidence" value="ECO:0007669"/>
    <property type="project" value="UniProtKB-EC"/>
</dbReference>
<evidence type="ECO:0000259" key="8">
    <source>
        <dbReference type="PROSITE" id="PS51733"/>
    </source>
</evidence>
<dbReference type="Gene3D" id="3.30.930.10">
    <property type="entry name" value="Bira Bifunctional Protein, Domain 2"/>
    <property type="match status" value="1"/>
</dbReference>
<dbReference type="Proteomes" id="UP000632377">
    <property type="component" value="Unassembled WGS sequence"/>
</dbReference>
<comment type="catalytic activity">
    <reaction evidence="7">
        <text>L-lysyl-[lipoyl-carrier protein] + (R)-lipoate + ATP = N(6)-[(R)-lipoyl]-L-lysyl-[lipoyl-carrier protein] + AMP + diphosphate + H(+)</text>
        <dbReference type="Rhea" id="RHEA:49288"/>
        <dbReference type="Rhea" id="RHEA-COMP:10500"/>
        <dbReference type="Rhea" id="RHEA-COMP:10502"/>
        <dbReference type="ChEBI" id="CHEBI:15378"/>
        <dbReference type="ChEBI" id="CHEBI:29969"/>
        <dbReference type="ChEBI" id="CHEBI:30616"/>
        <dbReference type="ChEBI" id="CHEBI:33019"/>
        <dbReference type="ChEBI" id="CHEBI:83088"/>
        <dbReference type="ChEBI" id="CHEBI:83099"/>
        <dbReference type="ChEBI" id="CHEBI:456215"/>
        <dbReference type="EC" id="6.3.1.20"/>
    </reaction>
</comment>
<evidence type="ECO:0000256" key="7">
    <source>
        <dbReference type="ARBA" id="ARBA00048037"/>
    </source>
</evidence>
<dbReference type="SUPFAM" id="SSF82649">
    <property type="entry name" value="SufE/NifU"/>
    <property type="match status" value="1"/>
</dbReference>
<name>A0ABS1TGW1_9CLOT</name>
<dbReference type="NCBIfam" id="TIGR00545">
    <property type="entry name" value="lipoyltrans"/>
    <property type="match status" value="1"/>
</dbReference>
<comment type="pathway">
    <text evidence="1">Protein modification; protein lipoylation via exogenous pathway; protein N(6)-(lipoyl)lysine from lipoate: step 2/2.</text>
</comment>
<dbReference type="PROSITE" id="PS51733">
    <property type="entry name" value="BPL_LPL_CATALYTIC"/>
    <property type="match status" value="1"/>
</dbReference>
<evidence type="ECO:0000256" key="1">
    <source>
        <dbReference type="ARBA" id="ARBA00005085"/>
    </source>
</evidence>
<dbReference type="PANTHER" id="PTHR12561">
    <property type="entry name" value="LIPOATE-PROTEIN LIGASE"/>
    <property type="match status" value="1"/>
</dbReference>
<keyword evidence="6" id="KW-0067">ATP-binding</keyword>
<proteinExistence type="predicted"/>
<gene>
    <name evidence="9" type="ORF">JK636_17755</name>
</gene>
<organism evidence="9 10">
    <name type="scientific">Clostridium rhizosphaerae</name>
    <dbReference type="NCBI Taxonomy" id="2803861"/>
    <lineage>
        <taxon>Bacteria</taxon>
        <taxon>Bacillati</taxon>
        <taxon>Bacillota</taxon>
        <taxon>Clostridia</taxon>
        <taxon>Eubacteriales</taxon>
        <taxon>Clostridiaceae</taxon>
        <taxon>Clostridium</taxon>
    </lineage>
</organism>
<dbReference type="EC" id="6.3.1.20" evidence="3"/>
<feature type="domain" description="BPL/LPL catalytic" evidence="8">
    <location>
        <begin position="24"/>
        <end position="211"/>
    </location>
</feature>
<keyword evidence="10" id="KW-1185">Reference proteome</keyword>
<sequence>MLFIDNNLTNPYFNLATEEYLLKNFNEDVFMLWRNEPSIIVGKNQNTLSEINYEYVKEKSIPVVRRLTGGGAVFHDLGNINFTFISTDDSKSFTNFRKFTQPIIDVLKELNINAEFTGRNDLTIEGKKFSGNAQCNYKNKVMHHGTLLFTSVINDISSALKVKPTKFEGKGIKSVASRVTNISDHLKTPITILEFKDMIMKHVSKMNDNYSVYELSEEDLGNIKKLYDEKYNTWQWNYGSSPKYSLVNEVKFSGGNLEFYLNVEKGKITEIKIFGDFFGKANVSDIESLLIGEEHNEEVIEAALSNINIDDYIAGAIVEDIVKGLM</sequence>
<evidence type="ECO:0000256" key="3">
    <source>
        <dbReference type="ARBA" id="ARBA00012367"/>
    </source>
</evidence>
<dbReference type="InterPro" id="IPR019491">
    <property type="entry name" value="Lipoate_protein_ligase_C"/>
</dbReference>
<comment type="caution">
    <text evidence="9">The sequence shown here is derived from an EMBL/GenBank/DDBJ whole genome shotgun (WGS) entry which is preliminary data.</text>
</comment>
<evidence type="ECO:0000256" key="4">
    <source>
        <dbReference type="ARBA" id="ARBA00022598"/>
    </source>
</evidence>
<dbReference type="CDD" id="cd16443">
    <property type="entry name" value="LplA"/>
    <property type="match status" value="1"/>
</dbReference>
<evidence type="ECO:0000256" key="6">
    <source>
        <dbReference type="ARBA" id="ARBA00022840"/>
    </source>
</evidence>
<dbReference type="InterPro" id="IPR004143">
    <property type="entry name" value="BPL_LPL_catalytic"/>
</dbReference>
<dbReference type="PANTHER" id="PTHR12561:SF3">
    <property type="entry name" value="LIPOYLTRANSFERASE 1, MITOCHONDRIAL"/>
    <property type="match status" value="1"/>
</dbReference>
<keyword evidence="5" id="KW-0547">Nucleotide-binding</keyword>
<evidence type="ECO:0000313" key="9">
    <source>
        <dbReference type="EMBL" id="MBL4937564.1"/>
    </source>
</evidence>
<dbReference type="SUPFAM" id="SSF55681">
    <property type="entry name" value="Class II aaRS and biotin synthetases"/>
    <property type="match status" value="1"/>
</dbReference>
<protein>
    <recommendedName>
        <fullName evidence="3">lipoate--protein ligase</fullName>
        <ecNumber evidence="3">6.3.1.20</ecNumber>
    </recommendedName>
</protein>
<comment type="pathway">
    <text evidence="2">Protein modification; protein lipoylation via exogenous pathway; protein N(6)-(lipoyl)lysine from lipoate: step 1/2.</text>
</comment>
<keyword evidence="4 9" id="KW-0436">Ligase</keyword>
<dbReference type="Pfam" id="PF21948">
    <property type="entry name" value="LplA-B_cat"/>
    <property type="match status" value="1"/>
</dbReference>
<dbReference type="InterPro" id="IPR004562">
    <property type="entry name" value="LipoylTrfase_LipoateP_Ligase"/>
</dbReference>
<dbReference type="Gene3D" id="3.30.390.50">
    <property type="entry name" value="CO dehydrogenase flavoprotein, C-terminal domain"/>
    <property type="match status" value="1"/>
</dbReference>
<dbReference type="RefSeq" id="WP_202750305.1">
    <property type="nucleotide sequence ID" value="NZ_JAESWC010000014.1"/>
</dbReference>
<dbReference type="Pfam" id="PF10437">
    <property type="entry name" value="Lip_prot_lig_C"/>
    <property type="match status" value="1"/>
</dbReference>
<evidence type="ECO:0000256" key="5">
    <source>
        <dbReference type="ARBA" id="ARBA00022741"/>
    </source>
</evidence>
<dbReference type="EMBL" id="JAESWC010000014">
    <property type="protein sequence ID" value="MBL4937564.1"/>
    <property type="molecule type" value="Genomic_DNA"/>
</dbReference>
<evidence type="ECO:0000256" key="2">
    <source>
        <dbReference type="ARBA" id="ARBA00005124"/>
    </source>
</evidence>
<reference evidence="9 10" key="1">
    <citation type="submission" date="2021-01" db="EMBL/GenBank/DDBJ databases">
        <title>Genome public.</title>
        <authorList>
            <person name="Liu C."/>
            <person name="Sun Q."/>
        </authorList>
    </citation>
    <scope>NUCLEOTIDE SEQUENCE [LARGE SCALE GENOMIC DNA]</scope>
    <source>
        <strain evidence="9 10">YIM B02515</strain>
    </source>
</reference>
<evidence type="ECO:0000313" key="10">
    <source>
        <dbReference type="Proteomes" id="UP000632377"/>
    </source>
</evidence>
<accession>A0ABS1TGW1</accession>
<dbReference type="InterPro" id="IPR045864">
    <property type="entry name" value="aa-tRNA-synth_II/BPL/LPL"/>
</dbReference>